<feature type="binding site" evidence="7">
    <location>
        <position position="342"/>
    </location>
    <ligand>
        <name>Zn(2+)</name>
        <dbReference type="ChEBI" id="CHEBI:29105"/>
        <note>catalytic</note>
    </ligand>
</feature>
<dbReference type="InterPro" id="IPR036436">
    <property type="entry name" value="Disintegrin_dom_sf"/>
</dbReference>
<evidence type="ECO:0000256" key="9">
    <source>
        <dbReference type="SAM" id="Phobius"/>
    </source>
</evidence>
<keyword evidence="7" id="KW-0862">Zinc</keyword>
<evidence type="ECO:0000256" key="2">
    <source>
        <dbReference type="ARBA" id="ARBA00022692"/>
    </source>
</evidence>
<dbReference type="InterPro" id="IPR001590">
    <property type="entry name" value="Peptidase_M12B"/>
</dbReference>
<evidence type="ECO:0000313" key="14">
    <source>
        <dbReference type="Proteomes" id="UP000694892"/>
    </source>
</evidence>
<dbReference type="OMA" id="NGTSHIC"/>
<reference evidence="14" key="1">
    <citation type="journal article" date="2016" name="Nature">
        <title>Genome evolution in the allotetraploid frog Xenopus laevis.</title>
        <authorList>
            <person name="Session A.M."/>
            <person name="Uno Y."/>
            <person name="Kwon T."/>
            <person name="Chapman J.A."/>
            <person name="Toyoda A."/>
            <person name="Takahashi S."/>
            <person name="Fukui A."/>
            <person name="Hikosaka A."/>
            <person name="Suzuki A."/>
            <person name="Kondo M."/>
            <person name="van Heeringen S.J."/>
            <person name="Quigley I."/>
            <person name="Heinz S."/>
            <person name="Ogino H."/>
            <person name="Ochi H."/>
            <person name="Hellsten U."/>
            <person name="Lyons J.B."/>
            <person name="Simakov O."/>
            <person name="Putnam N."/>
            <person name="Stites J."/>
            <person name="Kuroki Y."/>
            <person name="Tanaka T."/>
            <person name="Michiue T."/>
            <person name="Watanabe M."/>
            <person name="Bogdanovic O."/>
            <person name="Lister R."/>
            <person name="Georgiou G."/>
            <person name="Paranjpe S.S."/>
            <person name="van Kruijsbergen I."/>
            <person name="Shu S."/>
            <person name="Carlson J."/>
            <person name="Kinoshita T."/>
            <person name="Ohta Y."/>
            <person name="Mawaribuchi S."/>
            <person name="Jenkins J."/>
            <person name="Grimwood J."/>
            <person name="Schmutz J."/>
            <person name="Mitros T."/>
            <person name="Mozaffari S.V."/>
            <person name="Suzuki Y."/>
            <person name="Haramoto Y."/>
            <person name="Yamamoto T.S."/>
            <person name="Takagi C."/>
            <person name="Heald R."/>
            <person name="Miller K."/>
            <person name="Haudenschild C."/>
            <person name="Kitzman J."/>
            <person name="Nakayama T."/>
            <person name="Izutsu Y."/>
            <person name="Robert J."/>
            <person name="Fortriede J."/>
            <person name="Burns K."/>
            <person name="Lotay V."/>
            <person name="Karimi K."/>
            <person name="Yasuoka Y."/>
            <person name="Dichmann D.S."/>
            <person name="Flajnik M.F."/>
            <person name="Houston D.W."/>
            <person name="Shendure J."/>
            <person name="DuPasquier L."/>
            <person name="Vize P.D."/>
            <person name="Zorn A.M."/>
            <person name="Ito M."/>
            <person name="Marcotte E.M."/>
            <person name="Wallingford J.B."/>
            <person name="Ito Y."/>
            <person name="Asashima M."/>
            <person name="Ueno N."/>
            <person name="Matsuda Y."/>
            <person name="Veenstra G.J."/>
            <person name="Fujiyama A."/>
            <person name="Harland R.M."/>
            <person name="Taira M."/>
            <person name="Rokhsar D.S."/>
        </authorList>
    </citation>
    <scope>NUCLEOTIDE SEQUENCE [LARGE SCALE GENOMIC DNA]</scope>
    <source>
        <strain evidence="14">J</strain>
    </source>
</reference>
<dbReference type="Proteomes" id="UP000694892">
    <property type="component" value="Chromosome 3L"/>
</dbReference>
<dbReference type="InterPro" id="IPR034027">
    <property type="entry name" value="Reprolysin_adamalysin"/>
</dbReference>
<feature type="domain" description="Peptidase M12B" evidence="12">
    <location>
        <begin position="207"/>
        <end position="401"/>
    </location>
</feature>
<dbReference type="InterPro" id="IPR006586">
    <property type="entry name" value="ADAM_Cys-rich"/>
</dbReference>
<gene>
    <name evidence="13" type="ORF">XELAEV_18018860mg</name>
</gene>
<comment type="subcellular location">
    <subcellularLocation>
        <location evidence="1">Membrane</location>
        <topology evidence="1">Single-pass membrane protein</topology>
    </subcellularLocation>
</comment>
<evidence type="ECO:0000256" key="7">
    <source>
        <dbReference type="PROSITE-ProRule" id="PRU00276"/>
    </source>
</evidence>
<evidence type="ECO:0000256" key="3">
    <source>
        <dbReference type="ARBA" id="ARBA00022989"/>
    </source>
</evidence>
<evidence type="ECO:0000313" key="13">
    <source>
        <dbReference type="EMBL" id="OCT90248.1"/>
    </source>
</evidence>
<keyword evidence="3 9" id="KW-1133">Transmembrane helix</keyword>
<keyword evidence="6" id="KW-0245">EGF-like domain</keyword>
<evidence type="ECO:0000256" key="1">
    <source>
        <dbReference type="ARBA" id="ARBA00004167"/>
    </source>
</evidence>
<evidence type="ECO:0000256" key="6">
    <source>
        <dbReference type="PROSITE-ProRule" id="PRU00076"/>
    </source>
</evidence>
<keyword evidence="4 9" id="KW-0472">Membrane</keyword>
<feature type="domain" description="EGF-like" evidence="10">
    <location>
        <begin position="584"/>
        <end position="618"/>
    </location>
</feature>
<dbReference type="InterPro" id="IPR001762">
    <property type="entry name" value="Disintegrin_dom"/>
</dbReference>
<dbReference type="GO" id="GO:0004222">
    <property type="term" value="F:metalloendopeptidase activity"/>
    <property type="evidence" value="ECO:0007669"/>
    <property type="project" value="InterPro"/>
</dbReference>
<dbReference type="SUPFAM" id="SSF55486">
    <property type="entry name" value="Metalloproteases ('zincins'), catalytic domain"/>
    <property type="match status" value="1"/>
</dbReference>
<dbReference type="PROSITE" id="PS50215">
    <property type="entry name" value="ADAM_MEPRO"/>
    <property type="match status" value="1"/>
</dbReference>
<feature type="disulfide bond" evidence="6">
    <location>
        <begin position="608"/>
        <end position="617"/>
    </location>
</feature>
<dbReference type="PROSITE" id="PS50214">
    <property type="entry name" value="DISINTEGRIN_2"/>
    <property type="match status" value="1"/>
</dbReference>
<evidence type="ECO:0000259" key="11">
    <source>
        <dbReference type="PROSITE" id="PS50214"/>
    </source>
</evidence>
<dbReference type="FunFam" id="3.40.390.10:FF:000002">
    <property type="entry name" value="Disintegrin and metalloproteinase domain-containing protein 22"/>
    <property type="match status" value="1"/>
</dbReference>
<protein>
    <recommendedName>
        <fullName evidence="15">Disintegrin and metalloproteinase domain-containing protein 9</fullName>
    </recommendedName>
</protein>
<evidence type="ECO:0000259" key="10">
    <source>
        <dbReference type="PROSITE" id="PS50026"/>
    </source>
</evidence>
<feature type="compositionally biased region" description="Polar residues" evidence="8">
    <location>
        <begin position="765"/>
        <end position="776"/>
    </location>
</feature>
<dbReference type="SUPFAM" id="SSF57552">
    <property type="entry name" value="Blood coagulation inhibitor (disintegrin)"/>
    <property type="match status" value="1"/>
</dbReference>
<dbReference type="GO" id="GO:0005886">
    <property type="term" value="C:plasma membrane"/>
    <property type="evidence" value="ECO:0007669"/>
    <property type="project" value="TreeGrafter"/>
</dbReference>
<feature type="region of interest" description="Disordered" evidence="8">
    <location>
        <begin position="871"/>
        <end position="905"/>
    </location>
</feature>
<feature type="binding site" evidence="7">
    <location>
        <position position="352"/>
    </location>
    <ligand>
        <name>Zn(2+)</name>
        <dbReference type="ChEBI" id="CHEBI:29105"/>
        <note>catalytic</note>
    </ligand>
</feature>
<feature type="region of interest" description="Disordered" evidence="8">
    <location>
        <begin position="672"/>
        <end position="777"/>
    </location>
</feature>
<name>A0A974DDU3_XENLA</name>
<comment type="caution">
    <text evidence="6">Lacks conserved residue(s) required for the propagation of feature annotation.</text>
</comment>
<evidence type="ECO:0000256" key="4">
    <source>
        <dbReference type="ARBA" id="ARBA00023136"/>
    </source>
</evidence>
<dbReference type="InterPro" id="IPR002870">
    <property type="entry name" value="Peptidase_M12B_N"/>
</dbReference>
<dbReference type="Pfam" id="PF08516">
    <property type="entry name" value="ADAM_CR"/>
    <property type="match status" value="1"/>
</dbReference>
<dbReference type="EMBL" id="CM004470">
    <property type="protein sequence ID" value="OCT90248.1"/>
    <property type="molecule type" value="Genomic_DNA"/>
</dbReference>
<keyword evidence="5 6" id="KW-1015">Disulfide bond</keyword>
<keyword evidence="7" id="KW-0479">Metal-binding</keyword>
<evidence type="ECO:0000259" key="12">
    <source>
        <dbReference type="PROSITE" id="PS50215"/>
    </source>
</evidence>
<dbReference type="Gene3D" id="4.10.70.10">
    <property type="entry name" value="Disintegrin domain"/>
    <property type="match status" value="1"/>
</dbReference>
<evidence type="ECO:0000256" key="8">
    <source>
        <dbReference type="SAM" id="MobiDB-lite"/>
    </source>
</evidence>
<feature type="binding site" evidence="7">
    <location>
        <position position="346"/>
    </location>
    <ligand>
        <name>Zn(2+)</name>
        <dbReference type="ChEBI" id="CHEBI:29105"/>
        <note>catalytic</note>
    </ligand>
</feature>
<evidence type="ECO:0008006" key="15">
    <source>
        <dbReference type="Google" id="ProtNLM"/>
    </source>
</evidence>
<keyword evidence="2 9" id="KW-0812">Transmembrane</keyword>
<dbReference type="SMART" id="SM00050">
    <property type="entry name" value="DISIN"/>
    <property type="match status" value="1"/>
</dbReference>
<feature type="active site" evidence="7">
    <location>
        <position position="343"/>
    </location>
</feature>
<feature type="disulfide bond" evidence="7">
    <location>
        <begin position="360"/>
        <end position="365"/>
    </location>
</feature>
<dbReference type="PROSITE" id="PS50026">
    <property type="entry name" value="EGF_3"/>
    <property type="match status" value="1"/>
</dbReference>
<dbReference type="GO" id="GO:0046872">
    <property type="term" value="F:metal ion binding"/>
    <property type="evidence" value="ECO:0007669"/>
    <property type="project" value="UniProtKB-KW"/>
</dbReference>
<dbReference type="SMART" id="SM00608">
    <property type="entry name" value="ACR"/>
    <property type="match status" value="1"/>
</dbReference>
<dbReference type="AlphaFoldDB" id="A0A974DDU3"/>
<dbReference type="PROSITE" id="PS01186">
    <property type="entry name" value="EGF_2"/>
    <property type="match status" value="1"/>
</dbReference>
<dbReference type="CDD" id="cd04269">
    <property type="entry name" value="ZnMc_adamalysin_II_like"/>
    <property type="match status" value="1"/>
</dbReference>
<sequence length="905" mass="99181">MRGHPMASTCPSQPFSIGICLISAICTLIQGIEQTSFLSSYNIIIPQKVARARRDTSGSSGENSLSYAIEVEGKKHVLHLEKNRDFIARDFAVYTYAENGSIISSRLQDKEHCHYQGYAEGVPESVVAISTCSGLRGMLHLQNSSYGIEPLDNSDRFQHLVYRMEDVKSEPMVCGVKAADKEPETELNPPSMTQLLRRKRAILPQTRYVELFIVVDKERFDMLSRNESAVRAEMVQLSNYLDSMYTMLNIRIVLVGLMIWTDSNKITIDGTAGDVLGRFVQWRETNLVSLRRHDSAQLVLKKGFGGTAGMAFVGTVCSRSHAGGINVFSHYNVQSFASIVAHELGHNLGMNHDDGRNCFCSVDNCIMNSGATGSKNFSSCSEEDFEKLTLNKGGTCLLNVPKPDEAYSAPFCGNKLVDVGEECDCGNPKECEKDPCCEPGTCKLRSGAQCAYGTCCQNCGSYDAQCQAIFGSKAKSAPPICYQEVNSKGDRFGNCGFQGNDYRKCDTRNARCGKLQCENVESMPVFGIRPSYIQTPIHGTSTVCWGVDFQLGSDVPDPAMVNEGTKCDESKVCSKFQCVDASVLQYDCDVQKKCGGNGVCNSNKNCHCNEGWAFPNCQTEGYGGSIDSGPTYNDKDTSLRDGLLVFFFLIVPLLGLGAFVFFRRNELKRRFCRKKRSQAHEVDNKNDTGGERLASGTPRNAPSTAPGRGVPNAGPPRNALNVPPNRGTPVTGPPRNMPNPAQSQRPSALGPPRNVPPAGPYRSMPATSPPHNTASPIDTWPKVGQMAIGHDKNPVGSRAHLSDRWAHDRSARYRPPQCGHIGERSACLTTSPNERISLCMATFSKEPEERLQLFSYLQPYQPNSFAVPTYTVKQPQHTPSRPPLPHQREAAANIIPSRPAPAPPL</sequence>
<dbReference type="InterPro" id="IPR024079">
    <property type="entry name" value="MetalloPept_cat_dom_sf"/>
</dbReference>
<dbReference type="PANTHER" id="PTHR11905:SF136">
    <property type="entry name" value="DISINTEGRIN AND METALLOPROTEINASE DOMAIN-CONTAINING PROTEIN 9"/>
    <property type="match status" value="1"/>
</dbReference>
<dbReference type="GO" id="GO:0006508">
    <property type="term" value="P:proteolysis"/>
    <property type="evidence" value="ECO:0007669"/>
    <property type="project" value="InterPro"/>
</dbReference>
<dbReference type="Pfam" id="PF01421">
    <property type="entry name" value="Reprolysin"/>
    <property type="match status" value="1"/>
</dbReference>
<dbReference type="PANTHER" id="PTHR11905">
    <property type="entry name" value="ADAM A DISINTEGRIN AND METALLOPROTEASE DOMAIN"/>
    <property type="match status" value="1"/>
</dbReference>
<evidence type="ECO:0000256" key="5">
    <source>
        <dbReference type="ARBA" id="ARBA00023157"/>
    </source>
</evidence>
<feature type="domain" description="Disintegrin" evidence="11">
    <location>
        <begin position="409"/>
        <end position="459"/>
    </location>
</feature>
<proteinExistence type="predicted"/>
<feature type="compositionally biased region" description="Basic and acidic residues" evidence="8">
    <location>
        <begin position="678"/>
        <end position="690"/>
    </location>
</feature>
<organism evidence="13 14">
    <name type="scientific">Xenopus laevis</name>
    <name type="common">African clawed frog</name>
    <dbReference type="NCBI Taxonomy" id="8355"/>
    <lineage>
        <taxon>Eukaryota</taxon>
        <taxon>Metazoa</taxon>
        <taxon>Chordata</taxon>
        <taxon>Craniata</taxon>
        <taxon>Vertebrata</taxon>
        <taxon>Euteleostomi</taxon>
        <taxon>Amphibia</taxon>
        <taxon>Batrachia</taxon>
        <taxon>Anura</taxon>
        <taxon>Pipoidea</taxon>
        <taxon>Pipidae</taxon>
        <taxon>Xenopodinae</taxon>
        <taxon>Xenopus</taxon>
        <taxon>Xenopus</taxon>
    </lineage>
</organism>
<dbReference type="InterPro" id="IPR000742">
    <property type="entry name" value="EGF"/>
</dbReference>
<feature type="transmembrane region" description="Helical" evidence="9">
    <location>
        <begin position="643"/>
        <end position="662"/>
    </location>
</feature>
<dbReference type="Pfam" id="PF01562">
    <property type="entry name" value="Pep_M12B_propep"/>
    <property type="match status" value="1"/>
</dbReference>
<accession>A0A974DDU3</accession>
<dbReference type="Gene3D" id="3.40.390.10">
    <property type="entry name" value="Collagenase (Catalytic Domain)"/>
    <property type="match status" value="1"/>
</dbReference>